<sequence>MAKQYTAVQVYEMVDRYYQMKTSLGLAVVSPYSVDPKVAALMDLCAFS</sequence>
<keyword evidence="2" id="KW-1185">Reference proteome</keyword>
<dbReference type="RefSeq" id="WP_241369466.1">
    <property type="nucleotide sequence ID" value="NZ_JAKZFC010000003.1"/>
</dbReference>
<evidence type="ECO:0000313" key="2">
    <source>
        <dbReference type="Proteomes" id="UP001316087"/>
    </source>
</evidence>
<accession>A0ABS9UDK5</accession>
<name>A0ABS9UDK5_9BACL</name>
<dbReference type="Proteomes" id="UP001316087">
    <property type="component" value="Unassembled WGS sequence"/>
</dbReference>
<gene>
    <name evidence="1" type="ORF">LZ480_10945</name>
</gene>
<reference evidence="1 2" key="1">
    <citation type="submission" date="2022-03" db="EMBL/GenBank/DDBJ databases">
        <authorList>
            <person name="Jo J.-H."/>
            <person name="Im W.-T."/>
        </authorList>
    </citation>
    <scope>NUCLEOTIDE SEQUENCE [LARGE SCALE GENOMIC DNA]</scope>
    <source>
        <strain evidence="1 2">MA9</strain>
    </source>
</reference>
<organism evidence="1 2">
    <name type="scientific">Solibacillus palustris</name>
    <dbReference type="NCBI Taxonomy" id="2908203"/>
    <lineage>
        <taxon>Bacteria</taxon>
        <taxon>Bacillati</taxon>
        <taxon>Bacillota</taxon>
        <taxon>Bacilli</taxon>
        <taxon>Bacillales</taxon>
        <taxon>Caryophanaceae</taxon>
        <taxon>Solibacillus</taxon>
    </lineage>
</organism>
<proteinExistence type="predicted"/>
<evidence type="ECO:0000313" key="1">
    <source>
        <dbReference type="EMBL" id="MCH7322409.1"/>
    </source>
</evidence>
<protein>
    <submittedName>
        <fullName evidence="1">Uncharacterized protein</fullName>
    </submittedName>
</protein>
<dbReference type="EMBL" id="JAKZFC010000003">
    <property type="protein sequence ID" value="MCH7322409.1"/>
    <property type="molecule type" value="Genomic_DNA"/>
</dbReference>
<comment type="caution">
    <text evidence="1">The sequence shown here is derived from an EMBL/GenBank/DDBJ whole genome shotgun (WGS) entry which is preliminary data.</text>
</comment>